<keyword evidence="1" id="KW-1015">Disulfide bond</keyword>
<keyword evidence="3" id="KW-0575">Peroxidase</keyword>
<dbReference type="InterPro" id="IPR050553">
    <property type="entry name" value="Thioredoxin_ResA/DsbE_sf"/>
</dbReference>
<dbReference type="EC" id="1.11.1.24" evidence="3"/>
<reference evidence="4" key="1">
    <citation type="journal article" date="2019" name="Int. J. Syst. Evol. Microbiol.">
        <title>The Global Catalogue of Microorganisms (GCM) 10K type strain sequencing project: providing services to taxonomists for standard genome sequencing and annotation.</title>
        <authorList>
            <consortium name="The Broad Institute Genomics Platform"/>
            <consortium name="The Broad Institute Genome Sequencing Center for Infectious Disease"/>
            <person name="Wu L."/>
            <person name="Ma J."/>
        </authorList>
    </citation>
    <scope>NUCLEOTIDE SEQUENCE [LARGE SCALE GENOMIC DNA]</scope>
    <source>
        <strain evidence="4">NBRC 106396</strain>
    </source>
</reference>
<dbReference type="InterPro" id="IPR036249">
    <property type="entry name" value="Thioredoxin-like_sf"/>
</dbReference>
<organism evidence="3 4">
    <name type="scientific">Fictibacillus iocasae</name>
    <dbReference type="NCBI Taxonomy" id="2715437"/>
    <lineage>
        <taxon>Bacteria</taxon>
        <taxon>Bacillati</taxon>
        <taxon>Bacillota</taxon>
        <taxon>Bacilli</taxon>
        <taxon>Bacillales</taxon>
        <taxon>Fictibacillaceae</taxon>
        <taxon>Fictibacillus</taxon>
    </lineage>
</organism>
<accession>A0ABW2NLL2</accession>
<keyword evidence="4" id="KW-1185">Reference proteome</keyword>
<dbReference type="PANTHER" id="PTHR42852">
    <property type="entry name" value="THIOL:DISULFIDE INTERCHANGE PROTEIN DSBE"/>
    <property type="match status" value="1"/>
</dbReference>
<dbReference type="Proteomes" id="UP001596549">
    <property type="component" value="Unassembled WGS sequence"/>
</dbReference>
<dbReference type="InterPro" id="IPR000866">
    <property type="entry name" value="AhpC/TSA"/>
</dbReference>
<dbReference type="CDD" id="cd02966">
    <property type="entry name" value="TlpA_like_family"/>
    <property type="match status" value="1"/>
</dbReference>
<dbReference type="PROSITE" id="PS00194">
    <property type="entry name" value="THIOREDOXIN_1"/>
    <property type="match status" value="1"/>
</dbReference>
<dbReference type="SUPFAM" id="SSF52833">
    <property type="entry name" value="Thioredoxin-like"/>
    <property type="match status" value="1"/>
</dbReference>
<sequence>MIRNRKPLFIILGFVLLLALAVWVSDKEAAYNNPARNTQEREFKLSEKSGEVGLTPGNTAPNFTLKNLEGQTVSLKDYRGKKVILNFWATWCPPCREEMPDMQKFYSENQDKDMEILAVNLTHAEKDKKAIGEFADQYEVSFPILLDRKGETVNLFKAVSIPTTYFIDSEGTVQKVHIGPVTNHILQDITERIK</sequence>
<dbReference type="Gene3D" id="3.40.30.10">
    <property type="entry name" value="Glutaredoxin"/>
    <property type="match status" value="1"/>
</dbReference>
<dbReference type="Pfam" id="PF00578">
    <property type="entry name" value="AhpC-TSA"/>
    <property type="match status" value="1"/>
</dbReference>
<dbReference type="GO" id="GO:0140824">
    <property type="term" value="F:thioredoxin-dependent peroxiredoxin activity"/>
    <property type="evidence" value="ECO:0007669"/>
    <property type="project" value="UniProtKB-EC"/>
</dbReference>
<name>A0ABW2NLL2_9BACL</name>
<protein>
    <submittedName>
        <fullName evidence="3">Peroxiredoxin family protein</fullName>
        <ecNumber evidence="3">1.11.1.24</ecNumber>
    </submittedName>
</protein>
<evidence type="ECO:0000256" key="1">
    <source>
        <dbReference type="ARBA" id="ARBA00023157"/>
    </source>
</evidence>
<dbReference type="RefSeq" id="WP_379744750.1">
    <property type="nucleotide sequence ID" value="NZ_JBHTCP010000002.1"/>
</dbReference>
<gene>
    <name evidence="3" type="ORF">ACFQPF_00265</name>
</gene>
<proteinExistence type="predicted"/>
<evidence type="ECO:0000313" key="4">
    <source>
        <dbReference type="Proteomes" id="UP001596549"/>
    </source>
</evidence>
<evidence type="ECO:0000259" key="2">
    <source>
        <dbReference type="PROSITE" id="PS51352"/>
    </source>
</evidence>
<dbReference type="PANTHER" id="PTHR42852:SF1">
    <property type="entry name" value="THIOREDOXIN-LIKE PROTEIN YNEN"/>
    <property type="match status" value="1"/>
</dbReference>
<keyword evidence="3" id="KW-0560">Oxidoreductase</keyword>
<dbReference type="InterPro" id="IPR013766">
    <property type="entry name" value="Thioredoxin_domain"/>
</dbReference>
<comment type="caution">
    <text evidence="3">The sequence shown here is derived from an EMBL/GenBank/DDBJ whole genome shotgun (WGS) entry which is preliminary data.</text>
</comment>
<evidence type="ECO:0000313" key="3">
    <source>
        <dbReference type="EMBL" id="MFC7370108.1"/>
    </source>
</evidence>
<dbReference type="InterPro" id="IPR017937">
    <property type="entry name" value="Thioredoxin_CS"/>
</dbReference>
<dbReference type="EMBL" id="JBHTCP010000002">
    <property type="protein sequence ID" value="MFC7370108.1"/>
    <property type="molecule type" value="Genomic_DNA"/>
</dbReference>
<dbReference type="PROSITE" id="PS51352">
    <property type="entry name" value="THIOREDOXIN_2"/>
    <property type="match status" value="1"/>
</dbReference>
<feature type="domain" description="Thioredoxin" evidence="2">
    <location>
        <begin position="54"/>
        <end position="194"/>
    </location>
</feature>